<name>A0A7J5XJZ4_DISMA</name>
<evidence type="ECO:0000313" key="4">
    <source>
        <dbReference type="Proteomes" id="UP000518266"/>
    </source>
</evidence>
<comment type="caution">
    <text evidence="3">The sequence shown here is derived from an EMBL/GenBank/DDBJ whole genome shotgun (WGS) entry which is preliminary data.</text>
</comment>
<feature type="region of interest" description="Disordered" evidence="1">
    <location>
        <begin position="88"/>
        <end position="111"/>
    </location>
</feature>
<reference evidence="3 4" key="1">
    <citation type="submission" date="2020-03" db="EMBL/GenBank/DDBJ databases">
        <title>Dissostichus mawsoni Genome sequencing and assembly.</title>
        <authorList>
            <person name="Park H."/>
        </authorList>
    </citation>
    <scope>NUCLEOTIDE SEQUENCE [LARGE SCALE GENOMIC DNA]</scope>
    <source>
        <strain evidence="3">DM0001</strain>
        <tissue evidence="3">Muscle</tissue>
    </source>
</reference>
<sequence length="111" mass="12594">MPCVSRVTEETAMGAGTIVGITAAVVIVALVSFLLCWFLKQLAPESLELKETQMLTRRHPQRMDIFFSPLKPMDQIIKRLSLVSSHEVKLKTREENNREQRKTTTPKLSPT</sequence>
<proteinExistence type="predicted"/>
<feature type="transmembrane region" description="Helical" evidence="2">
    <location>
        <begin position="12"/>
        <end position="39"/>
    </location>
</feature>
<dbReference type="Proteomes" id="UP000518266">
    <property type="component" value="Unassembled WGS sequence"/>
</dbReference>
<dbReference type="AlphaFoldDB" id="A0A7J5XJZ4"/>
<protein>
    <submittedName>
        <fullName evidence="3">Uncharacterized protein</fullName>
    </submittedName>
</protein>
<keyword evidence="2" id="KW-0812">Transmembrane</keyword>
<dbReference type="EMBL" id="JAAKFY010000023">
    <property type="protein sequence ID" value="KAF3837395.1"/>
    <property type="molecule type" value="Genomic_DNA"/>
</dbReference>
<gene>
    <name evidence="3" type="ORF">F7725_004859</name>
</gene>
<keyword evidence="4" id="KW-1185">Reference proteome</keyword>
<feature type="compositionally biased region" description="Basic and acidic residues" evidence="1">
    <location>
        <begin position="88"/>
        <end position="102"/>
    </location>
</feature>
<keyword evidence="2" id="KW-0472">Membrane</keyword>
<organism evidence="3 4">
    <name type="scientific">Dissostichus mawsoni</name>
    <name type="common">Antarctic cod</name>
    <dbReference type="NCBI Taxonomy" id="36200"/>
    <lineage>
        <taxon>Eukaryota</taxon>
        <taxon>Metazoa</taxon>
        <taxon>Chordata</taxon>
        <taxon>Craniata</taxon>
        <taxon>Vertebrata</taxon>
        <taxon>Euteleostomi</taxon>
        <taxon>Actinopterygii</taxon>
        <taxon>Neopterygii</taxon>
        <taxon>Teleostei</taxon>
        <taxon>Neoteleostei</taxon>
        <taxon>Acanthomorphata</taxon>
        <taxon>Eupercaria</taxon>
        <taxon>Perciformes</taxon>
        <taxon>Notothenioidei</taxon>
        <taxon>Nototheniidae</taxon>
        <taxon>Dissostichus</taxon>
    </lineage>
</organism>
<evidence type="ECO:0000256" key="1">
    <source>
        <dbReference type="SAM" id="MobiDB-lite"/>
    </source>
</evidence>
<accession>A0A7J5XJZ4</accession>
<evidence type="ECO:0000256" key="2">
    <source>
        <dbReference type="SAM" id="Phobius"/>
    </source>
</evidence>
<keyword evidence="2" id="KW-1133">Transmembrane helix</keyword>
<evidence type="ECO:0000313" key="3">
    <source>
        <dbReference type="EMBL" id="KAF3837395.1"/>
    </source>
</evidence>